<organism evidence="1">
    <name type="scientific">Gaeumannomyces tritici (strain R3-111a-1)</name>
    <name type="common">Wheat and barley take-all root rot fungus</name>
    <name type="synonym">Gaeumannomyces graminis var. tritici</name>
    <dbReference type="NCBI Taxonomy" id="644352"/>
    <lineage>
        <taxon>Eukaryota</taxon>
        <taxon>Fungi</taxon>
        <taxon>Dikarya</taxon>
        <taxon>Ascomycota</taxon>
        <taxon>Pezizomycotina</taxon>
        <taxon>Sordariomycetes</taxon>
        <taxon>Sordariomycetidae</taxon>
        <taxon>Magnaporthales</taxon>
        <taxon>Magnaporthaceae</taxon>
        <taxon>Gaeumannomyces</taxon>
    </lineage>
</organism>
<proteinExistence type="predicted"/>
<sequence>MIKILPRFVNKQSAMQLNTERPSGPARGRQLLGALQPVGHGRNSPTKMPRCGVLELLRTGSSRDFVVFTCLLLNIHRIKFKSRKEALDSVYKRIQDECRTAGPKGAESFHIFQVRLGRNEVYSCHRGRARPRRPGWGAILLLDRAAKSKRIVSRTLMTPFLERLPDNTQDTQPGLTHRITLERFTGKYQGVDTDLVRCPRGSPMATTQQIPGRSPQAVHLNLPLGRAE</sequence>
<dbReference type="GeneID" id="20348336"/>
<reference evidence="3" key="1">
    <citation type="submission" date="2010-07" db="EMBL/GenBank/DDBJ databases">
        <title>The genome sequence of Gaeumannomyces graminis var. tritici strain R3-111a-1.</title>
        <authorList>
            <consortium name="The Broad Institute Genome Sequencing Platform"/>
            <person name="Ma L.-J."/>
            <person name="Dead R."/>
            <person name="Young S."/>
            <person name="Zeng Q."/>
            <person name="Koehrsen M."/>
            <person name="Alvarado L."/>
            <person name="Berlin A."/>
            <person name="Chapman S.B."/>
            <person name="Chen Z."/>
            <person name="Freedman E."/>
            <person name="Gellesch M."/>
            <person name="Goldberg J."/>
            <person name="Griggs A."/>
            <person name="Gujja S."/>
            <person name="Heilman E.R."/>
            <person name="Heiman D."/>
            <person name="Hepburn T."/>
            <person name="Howarth C."/>
            <person name="Jen D."/>
            <person name="Larson L."/>
            <person name="Mehta T."/>
            <person name="Neiman D."/>
            <person name="Pearson M."/>
            <person name="Roberts A."/>
            <person name="Saif S."/>
            <person name="Shea T."/>
            <person name="Shenoy N."/>
            <person name="Sisk P."/>
            <person name="Stolte C."/>
            <person name="Sykes S."/>
            <person name="Walk T."/>
            <person name="White J."/>
            <person name="Yandava C."/>
            <person name="Haas B."/>
            <person name="Nusbaum C."/>
            <person name="Birren B."/>
        </authorList>
    </citation>
    <scope>NUCLEOTIDE SEQUENCE [LARGE SCALE GENOMIC DNA]</scope>
    <source>
        <strain evidence="3">R3-111a-1</strain>
    </source>
</reference>
<keyword evidence="3" id="KW-1185">Reference proteome</keyword>
<reference evidence="1" key="2">
    <citation type="submission" date="2010-07" db="EMBL/GenBank/DDBJ databases">
        <authorList>
            <consortium name="The Broad Institute Genome Sequencing Platform"/>
            <consortium name="Broad Institute Genome Sequencing Center for Infectious Disease"/>
            <person name="Ma L.-J."/>
            <person name="Dead R."/>
            <person name="Young S."/>
            <person name="Zeng Q."/>
            <person name="Koehrsen M."/>
            <person name="Alvarado L."/>
            <person name="Berlin A."/>
            <person name="Chapman S.B."/>
            <person name="Chen Z."/>
            <person name="Freedman E."/>
            <person name="Gellesch M."/>
            <person name="Goldberg J."/>
            <person name="Griggs A."/>
            <person name="Gujja S."/>
            <person name="Heilman E.R."/>
            <person name="Heiman D."/>
            <person name="Hepburn T."/>
            <person name="Howarth C."/>
            <person name="Jen D."/>
            <person name="Larson L."/>
            <person name="Mehta T."/>
            <person name="Neiman D."/>
            <person name="Pearson M."/>
            <person name="Roberts A."/>
            <person name="Saif S."/>
            <person name="Shea T."/>
            <person name="Shenoy N."/>
            <person name="Sisk P."/>
            <person name="Stolte C."/>
            <person name="Sykes S."/>
            <person name="Walk T."/>
            <person name="White J."/>
            <person name="Yandava C."/>
            <person name="Haas B."/>
            <person name="Nusbaum C."/>
            <person name="Birren B."/>
        </authorList>
    </citation>
    <scope>NUCLEOTIDE SEQUENCE</scope>
    <source>
        <strain evidence="1">R3-111a-1</strain>
    </source>
</reference>
<dbReference type="AlphaFoldDB" id="J3P2Y7"/>
<evidence type="ECO:0000313" key="3">
    <source>
        <dbReference type="Proteomes" id="UP000006039"/>
    </source>
</evidence>
<gene>
    <name evidence="2" type="primary">20348336</name>
    <name evidence="1" type="ORF">GGTG_07878</name>
</gene>
<protein>
    <submittedName>
        <fullName evidence="1 2">Uncharacterized protein</fullName>
    </submittedName>
</protein>
<accession>J3P2Y7</accession>
<evidence type="ECO:0000313" key="2">
    <source>
        <dbReference type="EnsemblFungi" id="EJT74029"/>
    </source>
</evidence>
<dbReference type="VEuPathDB" id="FungiDB:GGTG_07878"/>
<dbReference type="RefSeq" id="XP_009223973.1">
    <property type="nucleotide sequence ID" value="XM_009225709.1"/>
</dbReference>
<reference evidence="1" key="3">
    <citation type="submission" date="2010-09" db="EMBL/GenBank/DDBJ databases">
        <title>Annotation of Gaeumannomyces graminis var. tritici R3-111a-1.</title>
        <authorList>
            <consortium name="The Broad Institute Genome Sequencing Platform"/>
            <person name="Ma L.-J."/>
            <person name="Dead R."/>
            <person name="Young S.K."/>
            <person name="Zeng Q."/>
            <person name="Gargeya S."/>
            <person name="Fitzgerald M."/>
            <person name="Haas B."/>
            <person name="Abouelleil A."/>
            <person name="Alvarado L."/>
            <person name="Arachchi H.M."/>
            <person name="Berlin A."/>
            <person name="Brown A."/>
            <person name="Chapman S.B."/>
            <person name="Chen Z."/>
            <person name="Dunbar C."/>
            <person name="Freedman E."/>
            <person name="Gearin G."/>
            <person name="Gellesch M."/>
            <person name="Goldberg J."/>
            <person name="Griggs A."/>
            <person name="Gujja S."/>
            <person name="Heiman D."/>
            <person name="Howarth C."/>
            <person name="Larson L."/>
            <person name="Lui A."/>
            <person name="MacDonald P.J.P."/>
            <person name="Mehta T."/>
            <person name="Montmayeur A."/>
            <person name="Murphy C."/>
            <person name="Neiman D."/>
            <person name="Pearson M."/>
            <person name="Priest M."/>
            <person name="Roberts A."/>
            <person name="Saif S."/>
            <person name="Shea T."/>
            <person name="Shenoy N."/>
            <person name="Sisk P."/>
            <person name="Stolte C."/>
            <person name="Sykes S."/>
            <person name="Yandava C."/>
            <person name="Wortman J."/>
            <person name="Nusbaum C."/>
            <person name="Birren B."/>
        </authorList>
    </citation>
    <scope>NUCLEOTIDE SEQUENCE</scope>
    <source>
        <strain evidence="1">R3-111a-1</strain>
    </source>
</reference>
<name>J3P2Y7_GAET3</name>
<dbReference type="Proteomes" id="UP000006039">
    <property type="component" value="Unassembled WGS sequence"/>
</dbReference>
<dbReference type="HOGENOM" id="CLU_1214831_0_0_1"/>
<dbReference type="EMBL" id="GL385398">
    <property type="protein sequence ID" value="EJT74029.1"/>
    <property type="molecule type" value="Genomic_DNA"/>
</dbReference>
<reference evidence="2" key="4">
    <citation type="journal article" date="2015" name="G3 (Bethesda)">
        <title>Genome sequences of three phytopathogenic species of the Magnaporthaceae family of fungi.</title>
        <authorList>
            <person name="Okagaki L.H."/>
            <person name="Nunes C.C."/>
            <person name="Sailsbery J."/>
            <person name="Clay B."/>
            <person name="Brown D."/>
            <person name="John T."/>
            <person name="Oh Y."/>
            <person name="Young N."/>
            <person name="Fitzgerald M."/>
            <person name="Haas B.J."/>
            <person name="Zeng Q."/>
            <person name="Young S."/>
            <person name="Adiconis X."/>
            <person name="Fan L."/>
            <person name="Levin J.Z."/>
            <person name="Mitchell T.K."/>
            <person name="Okubara P.A."/>
            <person name="Farman M.L."/>
            <person name="Kohn L.M."/>
            <person name="Birren B."/>
            <person name="Ma L.-J."/>
            <person name="Dean R.A."/>
        </authorList>
    </citation>
    <scope>NUCLEOTIDE SEQUENCE</scope>
    <source>
        <strain evidence="2">R3-111a-1</strain>
    </source>
</reference>
<evidence type="ECO:0000313" key="1">
    <source>
        <dbReference type="EMBL" id="EJT74029.1"/>
    </source>
</evidence>
<reference evidence="2" key="5">
    <citation type="submission" date="2018-04" db="UniProtKB">
        <authorList>
            <consortium name="EnsemblFungi"/>
        </authorList>
    </citation>
    <scope>IDENTIFICATION</scope>
    <source>
        <strain evidence="2">R3-111a-1</strain>
    </source>
</reference>
<dbReference type="EnsemblFungi" id="EJT74029">
    <property type="protein sequence ID" value="EJT74029"/>
    <property type="gene ID" value="GGTG_07878"/>
</dbReference>